<dbReference type="STRING" id="109376.A0A0D3B859"/>
<feature type="domain" description="Protein kinase" evidence="19">
    <location>
        <begin position="1736"/>
        <end position="2010"/>
    </location>
</feature>
<dbReference type="FunFam" id="3.30.200.20:FF:000142">
    <property type="entry name" value="Cysteine-rich receptor-like protein kinase 10"/>
    <property type="match status" value="1"/>
</dbReference>
<dbReference type="InterPro" id="IPR008271">
    <property type="entry name" value="Ser/Thr_kinase_AS"/>
</dbReference>
<dbReference type="PROSITE" id="PS00108">
    <property type="entry name" value="PROTEIN_KINASE_ST"/>
    <property type="match status" value="3"/>
</dbReference>
<dbReference type="EnsemblPlants" id="Bo3g045310.1">
    <property type="protein sequence ID" value="Bo3g045310.1"/>
    <property type="gene ID" value="Bo3g045310"/>
</dbReference>
<evidence type="ECO:0000256" key="3">
    <source>
        <dbReference type="ARBA" id="ARBA00022679"/>
    </source>
</evidence>
<feature type="domain" description="Gnk2-homologous" evidence="20">
    <location>
        <begin position="187"/>
        <end position="296"/>
    </location>
</feature>
<dbReference type="InterPro" id="IPR000719">
    <property type="entry name" value="Prot_kinase_dom"/>
</dbReference>
<dbReference type="GO" id="GO:0042742">
    <property type="term" value="P:defense response to bacterium"/>
    <property type="evidence" value="ECO:0007669"/>
    <property type="project" value="UniProtKB-ARBA"/>
</dbReference>
<feature type="region of interest" description="Disordered" evidence="17">
    <location>
        <begin position="307"/>
        <end position="327"/>
    </location>
</feature>
<evidence type="ECO:0000256" key="4">
    <source>
        <dbReference type="ARBA" id="ARBA00022692"/>
    </source>
</evidence>
<dbReference type="InterPro" id="IPR011009">
    <property type="entry name" value="Kinase-like_dom_sf"/>
</dbReference>
<dbReference type="FunFam" id="1.10.510.10:FF:000129">
    <property type="entry name" value="cysteine-rich receptor-like protein kinase 10"/>
    <property type="match status" value="3"/>
</dbReference>
<evidence type="ECO:0000259" key="20">
    <source>
        <dbReference type="PROSITE" id="PS51473"/>
    </source>
</evidence>
<dbReference type="OMA" id="WSENKGE"/>
<keyword evidence="3" id="KW-0808">Transferase</keyword>
<dbReference type="GO" id="GO:0009751">
    <property type="term" value="P:response to salicylic acid"/>
    <property type="evidence" value="ECO:0007669"/>
    <property type="project" value="UniProtKB-ARBA"/>
</dbReference>
<dbReference type="GO" id="GO:0004674">
    <property type="term" value="F:protein serine/threonine kinase activity"/>
    <property type="evidence" value="ECO:0007669"/>
    <property type="project" value="UniProtKB-KW"/>
</dbReference>
<comment type="subcellular location">
    <subcellularLocation>
        <location evidence="1">Membrane</location>
        <topology evidence="1">Single-pass membrane protein</topology>
    </subcellularLocation>
</comment>
<evidence type="ECO:0000256" key="11">
    <source>
        <dbReference type="ARBA" id="ARBA00023136"/>
    </source>
</evidence>
<evidence type="ECO:0000256" key="15">
    <source>
        <dbReference type="ARBA" id="ARBA00047951"/>
    </source>
</evidence>
<evidence type="ECO:0000256" key="2">
    <source>
        <dbReference type="ARBA" id="ARBA00022527"/>
    </source>
</evidence>
<dbReference type="InterPro" id="IPR017441">
    <property type="entry name" value="Protein_kinase_ATP_BS"/>
</dbReference>
<evidence type="ECO:0000256" key="7">
    <source>
        <dbReference type="ARBA" id="ARBA00022741"/>
    </source>
</evidence>
<dbReference type="eggNOG" id="ENOG502QWDY">
    <property type="taxonomic scope" value="Eukaryota"/>
</dbReference>
<dbReference type="FunFam" id="3.30.430.20:FF:000003">
    <property type="entry name" value="Cysteine-rich RLK (RECEPTOR-like protein kinase) 10"/>
    <property type="match status" value="1"/>
</dbReference>
<keyword evidence="8" id="KW-0418">Kinase</keyword>
<dbReference type="PROSITE" id="PS00107">
    <property type="entry name" value="PROTEIN_KINASE_ATP"/>
    <property type="match status" value="2"/>
</dbReference>
<dbReference type="Gene3D" id="3.30.430.20">
    <property type="entry name" value="Gnk2 domain, C-X8-C-X2-C motif"/>
    <property type="match status" value="5"/>
</dbReference>
<dbReference type="Pfam" id="PF07714">
    <property type="entry name" value="PK_Tyr_Ser-Thr"/>
    <property type="match status" value="3"/>
</dbReference>
<evidence type="ECO:0000313" key="22">
    <source>
        <dbReference type="Proteomes" id="UP000032141"/>
    </source>
</evidence>
<feature type="transmembrane region" description="Helical" evidence="18">
    <location>
        <begin position="1672"/>
        <end position="1693"/>
    </location>
</feature>
<protein>
    <submittedName>
        <fullName evidence="21">Uncharacterized protein</fullName>
    </submittedName>
</protein>
<dbReference type="Gramene" id="Bo3g045310.1">
    <property type="protein sequence ID" value="Bo3g045310.1"/>
    <property type="gene ID" value="Bo3g045310"/>
</dbReference>
<feature type="region of interest" description="Disordered" evidence="17">
    <location>
        <begin position="1640"/>
        <end position="1663"/>
    </location>
</feature>
<keyword evidence="13" id="KW-0325">Glycoprotein</keyword>
<keyword evidence="7 16" id="KW-0547">Nucleotide-binding</keyword>
<keyword evidence="5" id="KW-0732">Signal</keyword>
<feature type="binding site" evidence="16">
    <location>
        <position position="1764"/>
    </location>
    <ligand>
        <name>ATP</name>
        <dbReference type="ChEBI" id="CHEBI:30616"/>
    </ligand>
</feature>
<dbReference type="CDD" id="cd14066">
    <property type="entry name" value="STKc_IRAK"/>
    <property type="match status" value="2"/>
</dbReference>
<feature type="domain" description="Protein kinase" evidence="19">
    <location>
        <begin position="942"/>
        <end position="1239"/>
    </location>
</feature>
<keyword evidence="22" id="KW-1185">Reference proteome</keyword>
<dbReference type="PANTHER" id="PTHR27002:SF783">
    <property type="entry name" value="CYSTEINE-RICH RECEPTOR-LIKE PROTEIN KINASE 31-RELATED"/>
    <property type="match status" value="1"/>
</dbReference>
<dbReference type="GO" id="GO:0006979">
    <property type="term" value="P:response to oxidative stress"/>
    <property type="evidence" value="ECO:0007669"/>
    <property type="project" value="UniProtKB-ARBA"/>
</dbReference>
<dbReference type="FunFam" id="3.30.430.20:FF:000007">
    <property type="entry name" value="Cysteine-rich receptor-like protein kinase 11"/>
    <property type="match status" value="1"/>
</dbReference>
<dbReference type="SUPFAM" id="SSF56112">
    <property type="entry name" value="Protein kinase-like (PK-like)"/>
    <property type="match status" value="3"/>
</dbReference>
<feature type="domain" description="Gnk2-homologous" evidence="20">
    <location>
        <begin position="1406"/>
        <end position="1511"/>
    </location>
</feature>
<dbReference type="SMART" id="SM00220">
    <property type="entry name" value="S_TKc"/>
    <property type="match status" value="3"/>
</dbReference>
<evidence type="ECO:0000256" key="12">
    <source>
        <dbReference type="ARBA" id="ARBA00023170"/>
    </source>
</evidence>
<dbReference type="InterPro" id="IPR001245">
    <property type="entry name" value="Ser-Thr/Tyr_kinase_cat_dom"/>
</dbReference>
<reference evidence="21" key="2">
    <citation type="submission" date="2015-03" db="UniProtKB">
        <authorList>
            <consortium name="EnsemblPlants"/>
        </authorList>
    </citation>
    <scope>IDENTIFICATION</scope>
</reference>
<feature type="transmembrane region" description="Helical" evidence="18">
    <location>
        <begin position="944"/>
        <end position="964"/>
    </location>
</feature>
<evidence type="ECO:0000256" key="1">
    <source>
        <dbReference type="ARBA" id="ARBA00004167"/>
    </source>
</evidence>
<keyword evidence="10 18" id="KW-1133">Transmembrane helix</keyword>
<name>A0A0D3B859_BRAOL</name>
<evidence type="ECO:0000256" key="6">
    <source>
        <dbReference type="ARBA" id="ARBA00022737"/>
    </source>
</evidence>
<dbReference type="Pfam" id="PF01657">
    <property type="entry name" value="Stress-antifung"/>
    <property type="match status" value="5"/>
</dbReference>
<evidence type="ECO:0000256" key="5">
    <source>
        <dbReference type="ARBA" id="ARBA00022729"/>
    </source>
</evidence>
<dbReference type="InterPro" id="IPR002902">
    <property type="entry name" value="GNK2"/>
</dbReference>
<feature type="compositionally biased region" description="Pro residues" evidence="17">
    <location>
        <begin position="310"/>
        <end position="325"/>
    </location>
</feature>
<dbReference type="HOGENOM" id="CLU_000288_178_1_1"/>
<evidence type="ECO:0000259" key="19">
    <source>
        <dbReference type="PROSITE" id="PS50011"/>
    </source>
</evidence>
<keyword evidence="6" id="KW-0677">Repeat</keyword>
<dbReference type="Gene3D" id="1.10.510.10">
    <property type="entry name" value="Transferase(Phosphotransferase) domain 1"/>
    <property type="match status" value="3"/>
</dbReference>
<dbReference type="GO" id="GO:0005886">
    <property type="term" value="C:plasma membrane"/>
    <property type="evidence" value="ECO:0007669"/>
    <property type="project" value="TreeGrafter"/>
</dbReference>
<evidence type="ECO:0000256" key="10">
    <source>
        <dbReference type="ARBA" id="ARBA00022989"/>
    </source>
</evidence>
<keyword evidence="4 18" id="KW-0812">Transmembrane</keyword>
<feature type="transmembrane region" description="Helical" evidence="18">
    <location>
        <begin position="334"/>
        <end position="356"/>
    </location>
</feature>
<evidence type="ECO:0000256" key="9">
    <source>
        <dbReference type="ARBA" id="ARBA00022840"/>
    </source>
</evidence>
<evidence type="ECO:0000256" key="8">
    <source>
        <dbReference type="ARBA" id="ARBA00022777"/>
    </source>
</evidence>
<dbReference type="FunFam" id="3.30.200.20:FF:000924">
    <property type="entry name" value="Uncharacterized protein"/>
    <property type="match status" value="1"/>
</dbReference>
<keyword evidence="11 18" id="KW-0472">Membrane</keyword>
<dbReference type="PROSITE" id="PS50011">
    <property type="entry name" value="PROTEIN_KINASE_DOM"/>
    <property type="match status" value="3"/>
</dbReference>
<comment type="catalytic activity">
    <reaction evidence="14">
        <text>L-seryl-[protein] + ATP = O-phospho-L-seryl-[protein] + ADP + H(+)</text>
        <dbReference type="Rhea" id="RHEA:17989"/>
        <dbReference type="Rhea" id="RHEA-COMP:9863"/>
        <dbReference type="Rhea" id="RHEA-COMP:11604"/>
        <dbReference type="ChEBI" id="CHEBI:15378"/>
        <dbReference type="ChEBI" id="CHEBI:29999"/>
        <dbReference type="ChEBI" id="CHEBI:30616"/>
        <dbReference type="ChEBI" id="CHEBI:83421"/>
        <dbReference type="ChEBI" id="CHEBI:456216"/>
    </reaction>
</comment>
<dbReference type="Gene3D" id="3.30.200.20">
    <property type="entry name" value="Phosphorylase Kinase, domain 1"/>
    <property type="match status" value="3"/>
</dbReference>
<feature type="binding site" evidence="16">
    <location>
        <position position="419"/>
    </location>
    <ligand>
        <name>ATP</name>
        <dbReference type="ChEBI" id="CHEBI:30616"/>
    </ligand>
</feature>
<dbReference type="PROSITE" id="PS51473">
    <property type="entry name" value="GNK2"/>
    <property type="match status" value="5"/>
</dbReference>
<accession>A0A0D3B859</accession>
<organism evidence="21 22">
    <name type="scientific">Brassica oleracea var. oleracea</name>
    <dbReference type="NCBI Taxonomy" id="109376"/>
    <lineage>
        <taxon>Eukaryota</taxon>
        <taxon>Viridiplantae</taxon>
        <taxon>Streptophyta</taxon>
        <taxon>Embryophyta</taxon>
        <taxon>Tracheophyta</taxon>
        <taxon>Spermatophyta</taxon>
        <taxon>Magnoliopsida</taxon>
        <taxon>eudicotyledons</taxon>
        <taxon>Gunneridae</taxon>
        <taxon>Pentapetalae</taxon>
        <taxon>rosids</taxon>
        <taxon>malvids</taxon>
        <taxon>Brassicales</taxon>
        <taxon>Brassicaceae</taxon>
        <taxon>Brassiceae</taxon>
        <taxon>Brassica</taxon>
    </lineage>
</organism>
<feature type="domain" description="Protein kinase" evidence="19">
    <location>
        <begin position="391"/>
        <end position="671"/>
    </location>
</feature>
<feature type="domain" description="Gnk2-homologous" evidence="20">
    <location>
        <begin position="1517"/>
        <end position="1629"/>
    </location>
</feature>
<feature type="domain" description="Gnk2-homologous" evidence="20">
    <location>
        <begin position="790"/>
        <end position="901"/>
    </location>
</feature>
<comment type="catalytic activity">
    <reaction evidence="15">
        <text>L-threonyl-[protein] + ATP = O-phospho-L-threonyl-[protein] + ADP + H(+)</text>
        <dbReference type="Rhea" id="RHEA:46608"/>
        <dbReference type="Rhea" id="RHEA-COMP:11060"/>
        <dbReference type="Rhea" id="RHEA-COMP:11605"/>
        <dbReference type="ChEBI" id="CHEBI:15378"/>
        <dbReference type="ChEBI" id="CHEBI:30013"/>
        <dbReference type="ChEBI" id="CHEBI:30616"/>
        <dbReference type="ChEBI" id="CHEBI:61977"/>
        <dbReference type="ChEBI" id="CHEBI:456216"/>
    </reaction>
</comment>
<feature type="domain" description="Gnk2-homologous" evidence="20">
    <location>
        <begin position="75"/>
        <end position="181"/>
    </location>
</feature>
<feature type="region of interest" description="Disordered" evidence="17">
    <location>
        <begin position="909"/>
        <end position="938"/>
    </location>
</feature>
<keyword evidence="2" id="KW-0723">Serine/threonine-protein kinase</keyword>
<dbReference type="CDD" id="cd23509">
    <property type="entry name" value="Gnk2-like"/>
    <property type="match status" value="5"/>
</dbReference>
<evidence type="ECO:0000313" key="21">
    <source>
        <dbReference type="EnsemblPlants" id="Bo3g045310.1"/>
    </source>
</evidence>
<dbReference type="PANTHER" id="PTHR27002">
    <property type="entry name" value="RECEPTOR-LIKE SERINE/THREONINE-PROTEIN KINASE SD1-8"/>
    <property type="match status" value="1"/>
</dbReference>
<reference evidence="21 22" key="1">
    <citation type="journal article" date="2014" name="Genome Biol.">
        <title>Transcriptome and methylome profiling reveals relics of genome dominance in the mesopolyploid Brassica oleracea.</title>
        <authorList>
            <person name="Parkin I.A."/>
            <person name="Koh C."/>
            <person name="Tang H."/>
            <person name="Robinson S.J."/>
            <person name="Kagale S."/>
            <person name="Clarke W.E."/>
            <person name="Town C.D."/>
            <person name="Nixon J."/>
            <person name="Krishnakumar V."/>
            <person name="Bidwell S.L."/>
            <person name="Denoeud F."/>
            <person name="Belcram H."/>
            <person name="Links M.G."/>
            <person name="Just J."/>
            <person name="Clarke C."/>
            <person name="Bender T."/>
            <person name="Huebert T."/>
            <person name="Mason A.S."/>
            <person name="Pires J.C."/>
            <person name="Barker G."/>
            <person name="Moore J."/>
            <person name="Walley P.G."/>
            <person name="Manoli S."/>
            <person name="Batley J."/>
            <person name="Edwards D."/>
            <person name="Nelson M.N."/>
            <person name="Wang X."/>
            <person name="Paterson A.H."/>
            <person name="King G."/>
            <person name="Bancroft I."/>
            <person name="Chalhoub B."/>
            <person name="Sharpe A.G."/>
        </authorList>
    </citation>
    <scope>NUCLEOTIDE SEQUENCE</scope>
    <source>
        <strain evidence="21 22">cv. TO1000</strain>
    </source>
</reference>
<sequence>MVRFQVEVNLFSLSSSPISSIVLHVPHPPVFFFGNQPNLGPFTYGSEPGQSSSKSVPCSIDNATIKLTPPVSFGFVSAQRCGNSLFFRPNSAYDTNRRLVLSTLASQVSSRNGYYNVSVGEAPGKIYALGLCIPGTDPEVCSDCIQTASDGLLESCPNQTNSWDWRADKTLCFVRYSNISFFNRSDLEPTQAEYDTGMYTGNVTTYTRVWNSFMESMITRVGQSPSRYLADVSPRIGERLDDNVYALMQCIPGISSKECEACLQENVRAYQRCCNGYIGGSVGKPVCFFQWDGYAYLGAFDAFNDTHSKPAPPPPTPPPPAPPPPDGKKIATRAIVAIVISVVTFVVLLAFGLVIWKRLHKKLKLQTDDDMTSPQSLQYDFATIEAATDKFSTNNKLGQGGFGEVYKGMLPNETEIAVKRLSRNSGQGTQEFKNEVVIVAKLQHKNLVRLHGFCLERDERILVYEFVPNKSLDYFLFDPTKKSQLDWRRRYNIIGGITRGLLYLHQDSRLTIIHRDIKASNILLDSDMNPKIADFGMARNFRVDQTEDTTGRVVGTFGYMPPEYVTCGHFSTKSDVYSFGVLILEIVCGKKNSSFYHIDDDSGGNMVTHVWRLWNNEAHLDLIDPAIRENYEKDEVIRSIHIGLLCVQETPAHRPEMSTIFQMLTNSSTVLPMPRAPGCFLRNRSNLDPLTYGSEPGHSRFNSLRLCLCTNMWRVTVTYAINRLLVLSTLASNVSSREGYYNASFGEGPGRIYALGLCLPGTEPRSEDDTNTICFVRYSNRSFFNQIDLRPREEFIYDLDFIGDVAKCKRTWGGFMERMISAASSSSPVSLSGRHYAANTTSLSGSRTIYALMQCIPGISSADCSACLQENVRYYQSCCGGKQGGSVRGPVCFFRFDLYRFRNAFHNIASSPPPQSSQDRQELQPTTPPPPPPDGKTISTGVRMALIVSTGIFIALLALGLFVFKRRQSYNTLNREGALPDGTKVAVKRLSKNSGQGTEEFKNEVVVVAKLQHRNLVRLLGFCVEGDEQIHVYEFVPNKSLDYLLSDPIKRQQLDWTTRYNIIGGIARGILYLHQDSRLTIIHRDIKASNILLDDVMNPKVADFGMARIFGMDQTQANTRKIAGTFGYMSREYALHGRISMKSDVYSFGVLVLEIISGKMNSSFNEKDDSAVNLVTHAWRLWRKGSALELLDPAFGQRYQSEEVRRCIHIALLCVQKDPGDRPMMSKIILLLSSSKITLQRPHAPGFYFQSSMDQDLEAEGLDSFGKQIHCSVNDASITELDPPGGTSTPRGQPLGARRIIWYYGGLDTPIAWPTVRTRVRIEAEALSTPPGQPRWIGFWNNYSFLELIDPAIKESYENDEVIRLIHICRAIVCSRNSCRSSSIMYADRPASLKLVVTVLQRDSLGCLVRTRSGEHDRDIPLRRVSFPNSLVLATLASNVISQDGYYNVSVGEGPGRIYALGMCIPGTEPQICSDCIQASSKYLLQDCQNQTDSYDWSPPFCYVRYSNSSFYNEITLKPQYAEYYTGDIPGNVTEFNRLWEDLMRRMITATSSSTPGSPARRHYTVDMIPFTGFVNIYALMQCIPWISSEDCQKCLLENVRRQQNCCSKYKGGSVRRPVCYSLTDTSPFFGAFDNITLSPPPQGPLPQAPRTSPPLGDLTKKDGKTISTRTVVAIVVPVAIIVLLLALGFAFYRSRKSYKPMKLETNDIFAAYDDMATTHQLQYDLNTIEAATDNFSDENKLGEGGFGVVYKGTFSNGTEIAVKRLTRTSRQGFQEFKNEVVVVAKLQHNNLVRLLGFCMEREEKILVYEFLCNKSLDMFLFDTTNRPQLDWTKRYNIIEGIARGILYLHRDSRPKVIHRDLKASNILLDAGMNPKIADFGLAKIFAVEQTRDETSRIAGTYGYMAPEYMNLGQFSMESDVYSFGVLVLEIISGNTSSRFYRIGDTDCNLVTYAWKIWRKGSYAAEEFVDPTFGDNYQIEQVTRCIHIALLCVQADHADRPKICKINSMLTSSKISLPAPHEPAGFLVPSRRA</sequence>
<proteinExistence type="predicted"/>
<dbReference type="Proteomes" id="UP000032141">
    <property type="component" value="Chromosome C3"/>
</dbReference>
<evidence type="ECO:0000256" key="16">
    <source>
        <dbReference type="PROSITE-ProRule" id="PRU10141"/>
    </source>
</evidence>
<evidence type="ECO:0000256" key="17">
    <source>
        <dbReference type="SAM" id="MobiDB-lite"/>
    </source>
</evidence>
<evidence type="ECO:0000256" key="14">
    <source>
        <dbReference type="ARBA" id="ARBA00047558"/>
    </source>
</evidence>
<evidence type="ECO:0000256" key="13">
    <source>
        <dbReference type="ARBA" id="ARBA00023180"/>
    </source>
</evidence>
<keyword evidence="9 16" id="KW-0067">ATP-binding</keyword>
<keyword evidence="12" id="KW-0675">Receptor</keyword>
<evidence type="ECO:0000256" key="18">
    <source>
        <dbReference type="SAM" id="Phobius"/>
    </source>
</evidence>
<dbReference type="InterPro" id="IPR038408">
    <property type="entry name" value="GNK2_sf"/>
</dbReference>
<dbReference type="FunFam" id="3.30.200.20:FF:000727">
    <property type="entry name" value="Cysteine-rich RLK (RECEPTOR-like protein kinase) 23"/>
    <property type="match status" value="1"/>
</dbReference>
<dbReference type="GO" id="GO:0005524">
    <property type="term" value="F:ATP binding"/>
    <property type="evidence" value="ECO:0007669"/>
    <property type="project" value="UniProtKB-UniRule"/>
</dbReference>